<dbReference type="GO" id="GO:0016020">
    <property type="term" value="C:membrane"/>
    <property type="evidence" value="ECO:0007669"/>
    <property type="project" value="GOC"/>
</dbReference>
<accession>A0A510E4Q7</accession>
<dbReference type="InterPro" id="IPR029044">
    <property type="entry name" value="Nucleotide-diphossugar_trans"/>
</dbReference>
<dbReference type="Proteomes" id="UP000325030">
    <property type="component" value="Chromosome"/>
</dbReference>
<comment type="similarity">
    <text evidence="1">Belongs to the glycosyltransferase 2 family.</text>
</comment>
<name>A0A510DX00_9CREN</name>
<accession>A0A510DX00</accession>
<dbReference type="Pfam" id="PF00535">
    <property type="entry name" value="Glycos_transf_2"/>
    <property type="match status" value="1"/>
</dbReference>
<dbReference type="Gene3D" id="3.90.550.10">
    <property type="entry name" value="Spore Coat Polysaccharide Biosynthesis Protein SpsA, Chain A"/>
    <property type="match status" value="1"/>
</dbReference>
<protein>
    <submittedName>
        <fullName evidence="5">UDP-N-acetylglucosamine--dolichyl-phosphate N-acetylglucosaminyltransferase</fullName>
    </submittedName>
</protein>
<dbReference type="PANTHER" id="PTHR43398:SF1">
    <property type="entry name" value="DOLICHOL-PHOSPHATE MANNOSYLTRANSFERASE SUBUNIT 1"/>
    <property type="match status" value="1"/>
</dbReference>
<dbReference type="EMBL" id="AP018930">
    <property type="protein sequence ID" value="BBG27512.1"/>
    <property type="molecule type" value="Genomic_DNA"/>
</dbReference>
<dbReference type="AlphaFoldDB" id="A0A510DX00"/>
<dbReference type="STRING" id="1294262.GCA_001316085_01742"/>
<reference evidence="5 7" key="2">
    <citation type="journal article" date="2020" name="Int. J. Syst. Evol. Microbiol.">
        <title>Sulfuracidifex tepidarius gen. nov., sp. nov. and transfer of Sulfolobus metallicus Huber and Stetter 1992 to the genus Sulfuracidifex as Sulfuracidifex metallicus comb. nov.</title>
        <authorList>
            <person name="Itoh T."/>
            <person name="Miura T."/>
            <person name="Sakai H.D."/>
            <person name="Kato S."/>
            <person name="Ohkuma M."/>
            <person name="Takashina T."/>
        </authorList>
    </citation>
    <scope>NUCLEOTIDE SEQUENCE [LARGE SCALE GENOMIC DNA]</scope>
    <source>
        <strain evidence="5 7">IC-006</strain>
        <strain evidence="6">IC-007</strain>
    </source>
</reference>
<evidence type="ECO:0000256" key="3">
    <source>
        <dbReference type="ARBA" id="ARBA00022679"/>
    </source>
</evidence>
<organism evidence="5 7">
    <name type="scientific">Sulfuracidifex tepidarius</name>
    <dbReference type="NCBI Taxonomy" id="1294262"/>
    <lineage>
        <taxon>Archaea</taxon>
        <taxon>Thermoproteota</taxon>
        <taxon>Thermoprotei</taxon>
        <taxon>Sulfolobales</taxon>
        <taxon>Sulfolobaceae</taxon>
        <taxon>Sulfuracidifex</taxon>
    </lineage>
</organism>
<feature type="domain" description="Glycosyltransferase 2-like" evidence="4">
    <location>
        <begin position="12"/>
        <end position="174"/>
    </location>
</feature>
<dbReference type="InterPro" id="IPR001173">
    <property type="entry name" value="Glyco_trans_2-like"/>
</dbReference>
<dbReference type="SUPFAM" id="SSF53448">
    <property type="entry name" value="Nucleotide-diphospho-sugar transferases"/>
    <property type="match status" value="1"/>
</dbReference>
<dbReference type="FunFam" id="3.90.550.10:FF:000122">
    <property type="entry name" value="Dolichol-phosphate mannosyltransferase subunit 1"/>
    <property type="match status" value="1"/>
</dbReference>
<evidence type="ECO:0000313" key="7">
    <source>
        <dbReference type="Proteomes" id="UP000322983"/>
    </source>
</evidence>
<reference evidence="8" key="1">
    <citation type="submission" date="2018-09" db="EMBL/GenBank/DDBJ databases">
        <title>Complete Genome Sequencing of Sulfolobus sp. JCM 16834.</title>
        <authorList>
            <person name="Kato S."/>
            <person name="Itoh T."/>
            <person name="Ohkuma M."/>
        </authorList>
    </citation>
    <scope>NUCLEOTIDE SEQUENCE [LARGE SCALE GENOMIC DNA]</scope>
    <source>
        <strain evidence="8">IC-007</strain>
    </source>
</reference>
<dbReference type="InterPro" id="IPR039528">
    <property type="entry name" value="DPM1-like"/>
</dbReference>
<dbReference type="PANTHER" id="PTHR43398">
    <property type="entry name" value="DOLICHOL-PHOSPHATE MANNOSYLTRANSFERASE SUBUNIT 1"/>
    <property type="match status" value="1"/>
</dbReference>
<sequence length="239" mass="27108">MSYGDYAMRKTSVVIPTYNEKDNIVKLLKVMNEAIPSLNYLVVDDNSPDGTYDVLRKMEMKNLEVIVRTNERGLGSAIRTGLERALKTESELIVTMDADFSHDPAYLPGMLKMAEEGGYDIVVGSRYVKGGGIENWPLKRRIVSKGANFLFRVAMRSYLKDNTSNYRVYSARAAREALNCNSADGYEFQICSIYRALKSNLKMGEYPIVFKDREVGKSKLNNGEIVRWFKFLVSLLFSS</sequence>
<evidence type="ECO:0000256" key="1">
    <source>
        <dbReference type="ARBA" id="ARBA00006739"/>
    </source>
</evidence>
<dbReference type="KEGG" id="step:IC006_2058"/>
<dbReference type="EMBL" id="AP018929">
    <property type="protein sequence ID" value="BBG24724.1"/>
    <property type="molecule type" value="Genomic_DNA"/>
</dbReference>
<dbReference type="GO" id="GO:0006488">
    <property type="term" value="P:dolichol-linked oligosaccharide biosynthetic process"/>
    <property type="evidence" value="ECO:0007669"/>
    <property type="project" value="TreeGrafter"/>
</dbReference>
<gene>
    <name evidence="5" type="ORF">IC006_2058</name>
    <name evidence="6" type="ORF">IC007_2066</name>
</gene>
<dbReference type="GO" id="GO:0004582">
    <property type="term" value="F:dolichyl-phosphate beta-D-mannosyltransferase activity"/>
    <property type="evidence" value="ECO:0007669"/>
    <property type="project" value="InterPro"/>
</dbReference>
<keyword evidence="3" id="KW-0808">Transferase</keyword>
<dbReference type="GO" id="GO:0035269">
    <property type="term" value="P:protein O-linked glycosylation via mannose"/>
    <property type="evidence" value="ECO:0007669"/>
    <property type="project" value="TreeGrafter"/>
</dbReference>
<dbReference type="GO" id="GO:0006506">
    <property type="term" value="P:GPI anchor biosynthetic process"/>
    <property type="evidence" value="ECO:0007669"/>
    <property type="project" value="TreeGrafter"/>
</dbReference>
<evidence type="ECO:0000313" key="6">
    <source>
        <dbReference type="EMBL" id="BBG27512.1"/>
    </source>
</evidence>
<evidence type="ECO:0000256" key="2">
    <source>
        <dbReference type="ARBA" id="ARBA00022676"/>
    </source>
</evidence>
<evidence type="ECO:0000313" key="5">
    <source>
        <dbReference type="EMBL" id="BBG24724.1"/>
    </source>
</evidence>
<keyword evidence="7" id="KW-1185">Reference proteome</keyword>
<proteinExistence type="inferred from homology"/>
<keyword evidence="2 5" id="KW-0328">Glycosyltransferase</keyword>
<dbReference type="Proteomes" id="UP000322983">
    <property type="component" value="Chromosome"/>
</dbReference>
<dbReference type="CDD" id="cd06442">
    <property type="entry name" value="DPM1_like"/>
    <property type="match status" value="1"/>
</dbReference>
<evidence type="ECO:0000313" key="8">
    <source>
        <dbReference type="Proteomes" id="UP000325030"/>
    </source>
</evidence>
<evidence type="ECO:0000259" key="4">
    <source>
        <dbReference type="Pfam" id="PF00535"/>
    </source>
</evidence>